<evidence type="ECO:0000256" key="2">
    <source>
        <dbReference type="SAM" id="SignalP"/>
    </source>
</evidence>
<keyword evidence="2" id="KW-0732">Signal</keyword>
<evidence type="ECO:0000256" key="1">
    <source>
        <dbReference type="SAM" id="MobiDB-lite"/>
    </source>
</evidence>
<evidence type="ECO:0000313" key="4">
    <source>
        <dbReference type="Proteomes" id="UP000076874"/>
    </source>
</evidence>
<feature type="chain" id="PRO_5007894867" description="Secreted protein" evidence="2">
    <location>
        <begin position="33"/>
        <end position="1122"/>
    </location>
</feature>
<organism evidence="3 4">
    <name type="scientific">Niveomyces insectorum RCEF 264</name>
    <dbReference type="NCBI Taxonomy" id="1081102"/>
    <lineage>
        <taxon>Eukaryota</taxon>
        <taxon>Fungi</taxon>
        <taxon>Dikarya</taxon>
        <taxon>Ascomycota</taxon>
        <taxon>Pezizomycotina</taxon>
        <taxon>Sordariomycetes</taxon>
        <taxon>Hypocreomycetidae</taxon>
        <taxon>Hypocreales</taxon>
        <taxon>Cordycipitaceae</taxon>
        <taxon>Niveomyces</taxon>
    </lineage>
</organism>
<dbReference type="AlphaFoldDB" id="A0A167YX96"/>
<reference evidence="3 4" key="1">
    <citation type="journal article" date="2016" name="Genome Biol. Evol.">
        <title>Divergent and convergent evolution of fungal pathogenicity.</title>
        <authorList>
            <person name="Shang Y."/>
            <person name="Xiao G."/>
            <person name="Zheng P."/>
            <person name="Cen K."/>
            <person name="Zhan S."/>
            <person name="Wang C."/>
        </authorList>
    </citation>
    <scope>NUCLEOTIDE SEQUENCE [LARGE SCALE GENOMIC DNA]</scope>
    <source>
        <strain evidence="3 4">RCEF 264</strain>
    </source>
</reference>
<keyword evidence="4" id="KW-1185">Reference proteome</keyword>
<dbReference type="EMBL" id="AZHD01000002">
    <property type="protein sequence ID" value="OAA66806.1"/>
    <property type="molecule type" value="Genomic_DNA"/>
</dbReference>
<gene>
    <name evidence="3" type="ORF">SPI_01382</name>
</gene>
<feature type="region of interest" description="Disordered" evidence="1">
    <location>
        <begin position="138"/>
        <end position="157"/>
    </location>
</feature>
<proteinExistence type="predicted"/>
<sequence length="1122" mass="119940">MTRSAAKRTAVAGRLLRSVVLVAAASAVVADASDLLPVPSFAAPPAVFRPKFRYWLPDASVSAAALDADIAELAAAGAGGLELLPFYNYGQPPVSTDWSVYGFGTPAFAALFRAALNSTAQHAGMVLDFALGANQGAGVPSRAPPSSLSSPSSTNSTDRYLEDCAGLAMELVYGTAPLAAGESLHGRPLPRPAVHFNYEPLQGFINAPELWGGSALVAVLAVEVTEERPPTRDGHRLVLLNETSVADLTDRVDKTTGTLMMTRATDDWTVPSGAGNNNSSWQLMAFYQRYTNERSCVSVANATTWLGNGSWMVDHFSAAGAQKMTRFWDAHLLADNTTKALLRKVGEYSWEDSLEMMASLWWTPGFLQQFQQARGYSAVRSLPVLFQAKNLWNSYGAPYNTTYAFDETAPDGGQYAEDYRLTLNEGYQAFLRHYQTWAAGHGLQHSCQPAYNLPLDMAADIPLVGAPELESLGFSESVENYLQFTGAAHVAGRTTVSTEIGAQRIGAYAQTVPALLWLVRDSFAAGVNTLVVHGYPYSGTYPGTTWPGYTPFQFEFGEMWGPRQPAWRHINDTLLFAARTTLVLKTGVPRVDVAFYAWAVPFSARGARTGPEELNAAGYTHEYIGPENLVLARSNASNGVLCPDGPAYKALVIEDDHQQRITPAASAALLAMAAANLPIFVVQTSSPKSMPFNASATAIGMTGQAAVTANLQALLNGSFPSVRTVSSRAAITADLLAAGERGTEPRVRVLGVSGGEAQNASQLYTHWRSDVANKKEFVYVLNRGPAGTFALSLAVPSNRSWTAFVLDAWTGEQTPLLVYTRTADGRRVMTNVTLAQEQSTLLAFVEEGNSTEGASTGFHVVGHSPNIGRIRPDKNGRLEVLVRDGTPASLRLSNGSTVVIAAPPGHNHTPSTNSAAAPVDYTLGPWALSVESYAAPTTLTTASVTANKTTITIPSPLTTLRPWTQIPGLERVSGVGTYVTTFRLPAANTSTSTIASSSSSSHRDAPLAYTLHLTGRIAHTLRAFVNGVPVPAFDPAASTKDNDASHRGGRDISALLRAPGLDNEIRIETASSLFNAVKARAGDVRSIGLGTRVPRYYTEGDWAAFGLVGDVYVQPWRRVVLA</sequence>
<dbReference type="PANTHER" id="PTHR36848">
    <property type="entry name" value="DNA-BINDING PROTEIN (PUTATIVE SECRETED PROTEIN)-RELATED"/>
    <property type="match status" value="1"/>
</dbReference>
<accession>A0A167YX96</accession>
<dbReference type="OrthoDB" id="2588159at2759"/>
<protein>
    <recommendedName>
        <fullName evidence="5">Secreted protein</fullName>
    </recommendedName>
</protein>
<feature type="compositionally biased region" description="Low complexity" evidence="1">
    <location>
        <begin position="140"/>
        <end position="156"/>
    </location>
</feature>
<dbReference type="STRING" id="1081102.A0A167YX96"/>
<evidence type="ECO:0000313" key="3">
    <source>
        <dbReference type="EMBL" id="OAA66806.1"/>
    </source>
</evidence>
<comment type="caution">
    <text evidence="3">The sequence shown here is derived from an EMBL/GenBank/DDBJ whole genome shotgun (WGS) entry which is preliminary data.</text>
</comment>
<evidence type="ECO:0008006" key="5">
    <source>
        <dbReference type="Google" id="ProtNLM"/>
    </source>
</evidence>
<dbReference type="InterPro" id="IPR053161">
    <property type="entry name" value="Ulvan_degrading_GH"/>
</dbReference>
<dbReference type="Pfam" id="PF17132">
    <property type="entry name" value="Glyco_hydro_106"/>
    <property type="match status" value="1"/>
</dbReference>
<feature type="signal peptide" evidence="2">
    <location>
        <begin position="1"/>
        <end position="32"/>
    </location>
</feature>
<dbReference type="Proteomes" id="UP000076874">
    <property type="component" value="Unassembled WGS sequence"/>
</dbReference>
<name>A0A167YX96_9HYPO</name>
<dbReference type="PANTHER" id="PTHR36848:SF2">
    <property type="entry name" value="SECRETED PROTEIN"/>
    <property type="match status" value="1"/>
</dbReference>